<evidence type="ECO:0000313" key="2">
    <source>
        <dbReference type="Proteomes" id="UP000054166"/>
    </source>
</evidence>
<dbReference type="Proteomes" id="UP000054166">
    <property type="component" value="Unassembled WGS sequence"/>
</dbReference>
<organism evidence="1 2">
    <name type="scientific">Piloderma croceum (strain F 1598)</name>
    <dbReference type="NCBI Taxonomy" id="765440"/>
    <lineage>
        <taxon>Eukaryota</taxon>
        <taxon>Fungi</taxon>
        <taxon>Dikarya</taxon>
        <taxon>Basidiomycota</taxon>
        <taxon>Agaricomycotina</taxon>
        <taxon>Agaricomycetes</taxon>
        <taxon>Agaricomycetidae</taxon>
        <taxon>Atheliales</taxon>
        <taxon>Atheliaceae</taxon>
        <taxon>Piloderma</taxon>
    </lineage>
</organism>
<dbReference type="AlphaFoldDB" id="A0A0C3BHN7"/>
<accession>A0A0C3BHN7</accession>
<dbReference type="HOGENOM" id="CLU_2278515_0_0_1"/>
<reference evidence="1 2" key="1">
    <citation type="submission" date="2014-04" db="EMBL/GenBank/DDBJ databases">
        <authorList>
            <consortium name="DOE Joint Genome Institute"/>
            <person name="Kuo A."/>
            <person name="Tarkka M."/>
            <person name="Buscot F."/>
            <person name="Kohler A."/>
            <person name="Nagy L.G."/>
            <person name="Floudas D."/>
            <person name="Copeland A."/>
            <person name="Barry K.W."/>
            <person name="Cichocki N."/>
            <person name="Veneault-Fourrey C."/>
            <person name="LaButti K."/>
            <person name="Lindquist E.A."/>
            <person name="Lipzen A."/>
            <person name="Lundell T."/>
            <person name="Morin E."/>
            <person name="Murat C."/>
            <person name="Sun H."/>
            <person name="Tunlid A."/>
            <person name="Henrissat B."/>
            <person name="Grigoriev I.V."/>
            <person name="Hibbett D.S."/>
            <person name="Martin F."/>
            <person name="Nordberg H.P."/>
            <person name="Cantor M.N."/>
            <person name="Hua S.X."/>
        </authorList>
    </citation>
    <scope>NUCLEOTIDE SEQUENCE [LARGE SCALE GENOMIC DNA]</scope>
    <source>
        <strain evidence="1 2">F 1598</strain>
    </source>
</reference>
<sequence length="102" mass="11452">MVKKCTSSPTVFPEMVGVNDSIQGTKRCSGELLLIFILLCVGQKVVRKCYALPGCTCYAFRLIFELAFWGNLGKLPAYSTRLSLDEELLASRRCVFKLYEDS</sequence>
<keyword evidence="2" id="KW-1185">Reference proteome</keyword>
<gene>
    <name evidence="1" type="ORF">PILCRDRAFT_634052</name>
</gene>
<evidence type="ECO:0000313" key="1">
    <source>
        <dbReference type="EMBL" id="KIM76887.1"/>
    </source>
</evidence>
<name>A0A0C3BHN7_PILCF</name>
<dbReference type="EMBL" id="KN833030">
    <property type="protein sequence ID" value="KIM76887.1"/>
    <property type="molecule type" value="Genomic_DNA"/>
</dbReference>
<dbReference type="InParanoid" id="A0A0C3BHN7"/>
<protein>
    <submittedName>
        <fullName evidence="1">Uncharacterized protein</fullName>
    </submittedName>
</protein>
<proteinExistence type="predicted"/>
<reference evidence="2" key="2">
    <citation type="submission" date="2015-01" db="EMBL/GenBank/DDBJ databases">
        <title>Evolutionary Origins and Diversification of the Mycorrhizal Mutualists.</title>
        <authorList>
            <consortium name="DOE Joint Genome Institute"/>
            <consortium name="Mycorrhizal Genomics Consortium"/>
            <person name="Kohler A."/>
            <person name="Kuo A."/>
            <person name="Nagy L.G."/>
            <person name="Floudas D."/>
            <person name="Copeland A."/>
            <person name="Barry K.W."/>
            <person name="Cichocki N."/>
            <person name="Veneault-Fourrey C."/>
            <person name="LaButti K."/>
            <person name="Lindquist E.A."/>
            <person name="Lipzen A."/>
            <person name="Lundell T."/>
            <person name="Morin E."/>
            <person name="Murat C."/>
            <person name="Riley R."/>
            <person name="Ohm R."/>
            <person name="Sun H."/>
            <person name="Tunlid A."/>
            <person name="Henrissat B."/>
            <person name="Grigoriev I.V."/>
            <person name="Hibbett D.S."/>
            <person name="Martin F."/>
        </authorList>
    </citation>
    <scope>NUCLEOTIDE SEQUENCE [LARGE SCALE GENOMIC DNA]</scope>
    <source>
        <strain evidence="2">F 1598</strain>
    </source>
</reference>